<name>A0A6G1Q8C5_CHAAH</name>
<accession>A0A6G1Q8C5</accession>
<dbReference type="Proteomes" id="UP000503349">
    <property type="component" value="Chromosome 14"/>
</dbReference>
<evidence type="ECO:0000313" key="1">
    <source>
        <dbReference type="EMBL" id="KAF3698583.1"/>
    </source>
</evidence>
<keyword evidence="2" id="KW-1185">Reference proteome</keyword>
<dbReference type="AlphaFoldDB" id="A0A6G1Q8C5"/>
<evidence type="ECO:0000313" key="2">
    <source>
        <dbReference type="Proteomes" id="UP000503349"/>
    </source>
</evidence>
<sequence>MCFKQLIVSYLNHLSSANWVSLLPHARKRNPESSQVQLSGLRAFNTSQKDTNVFLQKKQEKCIKQENSRFNVAATFGVTIQN</sequence>
<organism evidence="1 2">
    <name type="scientific">Channa argus</name>
    <name type="common">Northern snakehead</name>
    <name type="synonym">Ophicephalus argus</name>
    <dbReference type="NCBI Taxonomy" id="215402"/>
    <lineage>
        <taxon>Eukaryota</taxon>
        <taxon>Metazoa</taxon>
        <taxon>Chordata</taxon>
        <taxon>Craniata</taxon>
        <taxon>Vertebrata</taxon>
        <taxon>Euteleostomi</taxon>
        <taxon>Actinopterygii</taxon>
        <taxon>Neopterygii</taxon>
        <taxon>Teleostei</taxon>
        <taxon>Neoteleostei</taxon>
        <taxon>Acanthomorphata</taxon>
        <taxon>Anabantaria</taxon>
        <taxon>Anabantiformes</taxon>
        <taxon>Channoidei</taxon>
        <taxon>Channidae</taxon>
        <taxon>Channa</taxon>
    </lineage>
</organism>
<protein>
    <submittedName>
        <fullName evidence="1">Uncharacterized protein</fullName>
    </submittedName>
</protein>
<reference evidence="1 2" key="1">
    <citation type="submission" date="2019-02" db="EMBL/GenBank/DDBJ databases">
        <title>Opniocepnalus argus genome.</title>
        <authorList>
            <person name="Zhou C."/>
            <person name="Xiao S."/>
        </authorList>
    </citation>
    <scope>NUCLEOTIDE SEQUENCE [LARGE SCALE GENOMIC DNA]</scope>
    <source>
        <strain evidence="1">OARG1902GOOAL</strain>
        <tissue evidence="1">Muscle</tissue>
    </source>
</reference>
<dbReference type="EMBL" id="CM015725">
    <property type="protein sequence ID" value="KAF3698583.1"/>
    <property type="molecule type" value="Genomic_DNA"/>
</dbReference>
<reference evidence="2" key="2">
    <citation type="submission" date="2019-02" db="EMBL/GenBank/DDBJ databases">
        <title>Opniocepnalus argus Var Kimnra genome.</title>
        <authorList>
            <person name="Zhou C."/>
            <person name="Xiao S."/>
        </authorList>
    </citation>
    <scope>NUCLEOTIDE SEQUENCE [LARGE SCALE GENOMIC DNA]</scope>
</reference>
<proteinExistence type="predicted"/>
<gene>
    <name evidence="1" type="ORF">EXN66_Car014270</name>
</gene>